<dbReference type="Proteomes" id="UP000217171">
    <property type="component" value="Chromosome"/>
</dbReference>
<evidence type="ECO:0000256" key="1">
    <source>
        <dbReference type="SAM" id="Phobius"/>
    </source>
</evidence>
<keyword evidence="1" id="KW-0812">Transmembrane</keyword>
<keyword evidence="1" id="KW-0472">Membrane</keyword>
<evidence type="ECO:0000313" key="3">
    <source>
        <dbReference type="Proteomes" id="UP000217171"/>
    </source>
</evidence>
<feature type="transmembrane region" description="Helical" evidence="1">
    <location>
        <begin position="50"/>
        <end position="68"/>
    </location>
</feature>
<dbReference type="OrthoDB" id="5192944at2"/>
<dbReference type="EMBL" id="CP016771">
    <property type="protein sequence ID" value="ASY12970.1"/>
    <property type="molecule type" value="Genomic_DNA"/>
</dbReference>
<accession>A0A249K849</accession>
<evidence type="ECO:0000313" key="2">
    <source>
        <dbReference type="EMBL" id="ASY12970.1"/>
    </source>
</evidence>
<reference evidence="2 3" key="1">
    <citation type="submission" date="2016-07" db="EMBL/GenBank/DDBJ databases">
        <title>High microdiversification within the ubiquitous acI lineage of Actinobacteria.</title>
        <authorList>
            <person name="Neuenschwander S.M."/>
            <person name="Salcher M."/>
            <person name="Ghai R."/>
            <person name="Pernthaler J."/>
        </authorList>
    </citation>
    <scope>NUCLEOTIDE SEQUENCE [LARGE SCALE GENOMIC DNA]</scope>
    <source>
        <strain evidence="2">MMS-21-160</strain>
    </source>
</reference>
<name>A0A249K849_9ACTN</name>
<proteinExistence type="predicted"/>
<sequence>MKIIKSVLFGALIAFSATLLHNYLPPFGFVASLLLTYLGIRVVGQNLYYLRYQVLAGATWLAVVIRAGTPGDGDELLIYGNTYGNLFLISGFAVVVFSLVLSRSNSR</sequence>
<dbReference type="KEGG" id="nhi:B1s21160_01120"/>
<keyword evidence="3" id="KW-1185">Reference proteome</keyword>
<dbReference type="AlphaFoldDB" id="A0A249K849"/>
<dbReference type="RefSeq" id="WP_041887324.1">
    <property type="nucleotide sequence ID" value="NZ_CP016771.1"/>
</dbReference>
<feature type="transmembrane region" description="Helical" evidence="1">
    <location>
        <begin position="83"/>
        <end position="101"/>
    </location>
</feature>
<protein>
    <submittedName>
        <fullName evidence="2">Uncharacterized protein</fullName>
    </submittedName>
</protein>
<gene>
    <name evidence="2" type="ORF">B1s21160_01120</name>
</gene>
<keyword evidence="1" id="KW-1133">Transmembrane helix</keyword>
<organism evidence="2 3">
    <name type="scientific">Candidatus Nanopelagicus hibericus</name>
    <dbReference type="NCBI Taxonomy" id="1884915"/>
    <lineage>
        <taxon>Bacteria</taxon>
        <taxon>Bacillati</taxon>
        <taxon>Actinomycetota</taxon>
        <taxon>Actinomycetes</taxon>
        <taxon>Candidatus Nanopelagicales</taxon>
        <taxon>Candidatus Nanopelagicaceae</taxon>
        <taxon>Candidatus Nanopelagicus</taxon>
    </lineage>
</organism>